<protein>
    <submittedName>
        <fullName evidence="1">Unannotated protein</fullName>
    </submittedName>
</protein>
<dbReference type="AlphaFoldDB" id="A0A6J7STV3"/>
<dbReference type="EMBL" id="CAFBQE010000003">
    <property type="protein sequence ID" value="CAB5044366.1"/>
    <property type="molecule type" value="Genomic_DNA"/>
</dbReference>
<sequence>MRTPGRNEFEHRLFWTGIDDRGLELEIAGVEFEDEILVIHVMPTNFRRRGHNG</sequence>
<reference evidence="1" key="1">
    <citation type="submission" date="2020-05" db="EMBL/GenBank/DDBJ databases">
        <authorList>
            <person name="Chiriac C."/>
            <person name="Salcher M."/>
            <person name="Ghai R."/>
            <person name="Kavagutti S V."/>
        </authorList>
    </citation>
    <scope>NUCLEOTIDE SEQUENCE</scope>
</reference>
<gene>
    <name evidence="1" type="ORF">UFOPK4284_00110</name>
</gene>
<evidence type="ECO:0000313" key="1">
    <source>
        <dbReference type="EMBL" id="CAB5044366.1"/>
    </source>
</evidence>
<organism evidence="1">
    <name type="scientific">freshwater metagenome</name>
    <dbReference type="NCBI Taxonomy" id="449393"/>
    <lineage>
        <taxon>unclassified sequences</taxon>
        <taxon>metagenomes</taxon>
        <taxon>ecological metagenomes</taxon>
    </lineage>
</organism>
<accession>A0A6J7STV3</accession>
<proteinExistence type="predicted"/>
<name>A0A6J7STV3_9ZZZZ</name>